<reference evidence="2 3" key="1">
    <citation type="submission" date="2024-06" db="EMBL/GenBank/DDBJ databases">
        <title>The Natural Products Discovery Center: Release of the First 8490 Sequenced Strains for Exploring Actinobacteria Biosynthetic Diversity.</title>
        <authorList>
            <person name="Kalkreuter E."/>
            <person name="Kautsar S.A."/>
            <person name="Yang D."/>
            <person name="Bader C.D."/>
            <person name="Teijaro C.N."/>
            <person name="Fluegel L."/>
            <person name="Davis C.M."/>
            <person name="Simpson J.R."/>
            <person name="Lauterbach L."/>
            <person name="Steele A.D."/>
            <person name="Gui C."/>
            <person name="Meng S."/>
            <person name="Li G."/>
            <person name="Viehrig K."/>
            <person name="Ye F."/>
            <person name="Su P."/>
            <person name="Kiefer A.F."/>
            <person name="Nichols A."/>
            <person name="Cepeda A.J."/>
            <person name="Yan W."/>
            <person name="Fan B."/>
            <person name="Jiang Y."/>
            <person name="Adhikari A."/>
            <person name="Zheng C.-J."/>
            <person name="Schuster L."/>
            <person name="Cowan T.M."/>
            <person name="Smanski M.J."/>
            <person name="Chevrette M.G."/>
            <person name="De Carvalho L.P.S."/>
            <person name="Shen B."/>
        </authorList>
    </citation>
    <scope>NUCLEOTIDE SEQUENCE [LARGE SCALE GENOMIC DNA]</scope>
    <source>
        <strain evidence="2 3">NPDC048117</strain>
    </source>
</reference>
<organism evidence="2 3">
    <name type="scientific">Streptomyces chilikensis</name>
    <dbReference type="NCBI Taxonomy" id="1194079"/>
    <lineage>
        <taxon>Bacteria</taxon>
        <taxon>Bacillati</taxon>
        <taxon>Actinomycetota</taxon>
        <taxon>Actinomycetes</taxon>
        <taxon>Kitasatosporales</taxon>
        <taxon>Streptomycetaceae</taxon>
        <taxon>Streptomyces</taxon>
    </lineage>
</organism>
<dbReference type="EMBL" id="JBEZNA010000001">
    <property type="protein sequence ID" value="MEU9575698.1"/>
    <property type="molecule type" value="Genomic_DNA"/>
</dbReference>
<dbReference type="RefSeq" id="WP_359267662.1">
    <property type="nucleotide sequence ID" value="NZ_JBEZNA010000001.1"/>
</dbReference>
<proteinExistence type="predicted"/>
<dbReference type="Proteomes" id="UP001551584">
    <property type="component" value="Unassembled WGS sequence"/>
</dbReference>
<evidence type="ECO:0000256" key="1">
    <source>
        <dbReference type="SAM" id="MobiDB-lite"/>
    </source>
</evidence>
<accession>A0ABV3EHQ4</accession>
<protein>
    <submittedName>
        <fullName evidence="2">Uncharacterized protein</fullName>
    </submittedName>
</protein>
<evidence type="ECO:0000313" key="2">
    <source>
        <dbReference type="EMBL" id="MEU9575698.1"/>
    </source>
</evidence>
<feature type="region of interest" description="Disordered" evidence="1">
    <location>
        <begin position="17"/>
        <end position="36"/>
    </location>
</feature>
<keyword evidence="3" id="KW-1185">Reference proteome</keyword>
<evidence type="ECO:0000313" key="3">
    <source>
        <dbReference type="Proteomes" id="UP001551584"/>
    </source>
</evidence>
<gene>
    <name evidence="2" type="ORF">AB0D95_00090</name>
</gene>
<sequence length="117" mass="12871">MHVVIAWWDKRRAAAVGTGRPHPTATAGFRPEDPVPLTGEFPGLRSGRWITDPGADLQGLALVWDSAVSAELSLPALFERTFGCAPSHRWAFELRDAPPRHEDTEDLPAELELLLHA</sequence>
<comment type="caution">
    <text evidence="2">The sequence shown here is derived from an EMBL/GenBank/DDBJ whole genome shotgun (WGS) entry which is preliminary data.</text>
</comment>
<name>A0ABV3EHQ4_9ACTN</name>